<name>A0ABU7B3B2_9TELE</name>
<accession>A0ABU7B3B2</accession>
<reference evidence="1 2" key="1">
    <citation type="submission" date="2021-07" db="EMBL/GenBank/DDBJ databases">
        <authorList>
            <person name="Palmer J.M."/>
        </authorList>
    </citation>
    <scope>NUCLEOTIDE SEQUENCE [LARGE SCALE GENOMIC DNA]</scope>
    <source>
        <strain evidence="1 2">AT_MEX2019</strain>
        <tissue evidence="1">Muscle</tissue>
    </source>
</reference>
<keyword evidence="2" id="KW-1185">Reference proteome</keyword>
<evidence type="ECO:0000313" key="2">
    <source>
        <dbReference type="Proteomes" id="UP001345963"/>
    </source>
</evidence>
<proteinExistence type="predicted"/>
<sequence>MALVLCFLKFNKMTQTYCRFTSRTLSPTESKYLTVKKEAFGCVCTDHQALTTLQTSKGSDRAGMHVACWAARLLCFTYDIAYLPGSQDNTADCLSHLPLPTSRDDAILQNQPWKAAVPDFLMVYCSSCYNGHLPFLTVA</sequence>
<dbReference type="Proteomes" id="UP001345963">
    <property type="component" value="Unassembled WGS sequence"/>
</dbReference>
<dbReference type="SUPFAM" id="SSF56672">
    <property type="entry name" value="DNA/RNA polymerases"/>
    <property type="match status" value="1"/>
</dbReference>
<dbReference type="EMBL" id="JAHUTI010039824">
    <property type="protein sequence ID" value="MED6244718.1"/>
    <property type="molecule type" value="Genomic_DNA"/>
</dbReference>
<dbReference type="InterPro" id="IPR043502">
    <property type="entry name" value="DNA/RNA_pol_sf"/>
</dbReference>
<evidence type="ECO:0000313" key="1">
    <source>
        <dbReference type="EMBL" id="MED6244718.1"/>
    </source>
</evidence>
<comment type="caution">
    <text evidence="1">The sequence shown here is derived from an EMBL/GenBank/DDBJ whole genome shotgun (WGS) entry which is preliminary data.</text>
</comment>
<protein>
    <recommendedName>
        <fullName evidence="3">Reverse transcriptase RNase H-like domain-containing protein</fullName>
    </recommendedName>
</protein>
<evidence type="ECO:0008006" key="3">
    <source>
        <dbReference type="Google" id="ProtNLM"/>
    </source>
</evidence>
<gene>
    <name evidence="1" type="ORF">ATANTOWER_022301</name>
</gene>
<organism evidence="1 2">
    <name type="scientific">Ataeniobius toweri</name>
    <dbReference type="NCBI Taxonomy" id="208326"/>
    <lineage>
        <taxon>Eukaryota</taxon>
        <taxon>Metazoa</taxon>
        <taxon>Chordata</taxon>
        <taxon>Craniata</taxon>
        <taxon>Vertebrata</taxon>
        <taxon>Euteleostomi</taxon>
        <taxon>Actinopterygii</taxon>
        <taxon>Neopterygii</taxon>
        <taxon>Teleostei</taxon>
        <taxon>Neoteleostei</taxon>
        <taxon>Acanthomorphata</taxon>
        <taxon>Ovalentaria</taxon>
        <taxon>Atherinomorphae</taxon>
        <taxon>Cyprinodontiformes</taxon>
        <taxon>Goodeidae</taxon>
        <taxon>Ataeniobius</taxon>
    </lineage>
</organism>